<evidence type="ECO:0000313" key="3">
    <source>
        <dbReference type="Proteomes" id="UP000198844"/>
    </source>
</evidence>
<organism evidence="2 3">
    <name type="scientific">Paraburkholderia aspalathi</name>
    <dbReference type="NCBI Taxonomy" id="1324617"/>
    <lineage>
        <taxon>Bacteria</taxon>
        <taxon>Pseudomonadati</taxon>
        <taxon>Pseudomonadota</taxon>
        <taxon>Betaproteobacteria</taxon>
        <taxon>Burkholderiales</taxon>
        <taxon>Burkholderiaceae</taxon>
        <taxon>Paraburkholderia</taxon>
    </lineage>
</organism>
<sequence>MLLTTLTPAFFLSRGRITRSEWLTRIIIAAFVCAAFGSLAGSWFGEIGGAVFAIVFLWSAVALSTQRLHDTGRCGWSLLTAIVPVFGPIWVLIHVLRRGVDHENRFGPDPATRADYLKVNIGE</sequence>
<dbReference type="RefSeq" id="WP_093633160.1">
    <property type="nucleotide sequence ID" value="NZ_CAJNBE010000083.1"/>
</dbReference>
<dbReference type="PANTHER" id="PTHR34980:SF3">
    <property type="entry name" value="BLR8105 PROTEIN"/>
    <property type="match status" value="1"/>
</dbReference>
<dbReference type="GO" id="GO:0005886">
    <property type="term" value="C:plasma membrane"/>
    <property type="evidence" value="ECO:0007669"/>
    <property type="project" value="TreeGrafter"/>
</dbReference>
<name>A0A1I6ZM16_9BURK</name>
<proteinExistence type="predicted"/>
<feature type="transmembrane region" description="Helical" evidence="1">
    <location>
        <begin position="47"/>
        <end position="64"/>
    </location>
</feature>
<feature type="transmembrane region" description="Helical" evidence="1">
    <location>
        <begin position="76"/>
        <end position="96"/>
    </location>
</feature>
<dbReference type="EMBL" id="FPBH01000002">
    <property type="protein sequence ID" value="SFT63667.1"/>
    <property type="molecule type" value="Genomic_DNA"/>
</dbReference>
<dbReference type="PANTHER" id="PTHR34980">
    <property type="entry name" value="INNER MEMBRANE PROTEIN-RELATED-RELATED"/>
    <property type="match status" value="1"/>
</dbReference>
<dbReference type="OrthoDB" id="9812349at2"/>
<dbReference type="AlphaFoldDB" id="A0A1I6ZM16"/>
<feature type="transmembrane region" description="Helical" evidence="1">
    <location>
        <begin position="22"/>
        <end position="41"/>
    </location>
</feature>
<reference evidence="2 3" key="1">
    <citation type="submission" date="2016-10" db="EMBL/GenBank/DDBJ databases">
        <authorList>
            <person name="de Groot N.N."/>
        </authorList>
    </citation>
    <scope>NUCLEOTIDE SEQUENCE [LARGE SCALE GENOMIC DNA]</scope>
    <source>
        <strain evidence="2 3">LMG 27731</strain>
    </source>
</reference>
<protein>
    <submittedName>
        <fullName evidence="2">Uncharacterized membrane protein YhaH, DUF805 family</fullName>
    </submittedName>
</protein>
<dbReference type="InterPro" id="IPR008523">
    <property type="entry name" value="DUF805"/>
</dbReference>
<accession>A0A1I6ZM16</accession>
<keyword evidence="1" id="KW-0812">Transmembrane</keyword>
<dbReference type="Proteomes" id="UP000198844">
    <property type="component" value="Unassembled WGS sequence"/>
</dbReference>
<keyword evidence="1" id="KW-0472">Membrane</keyword>
<dbReference type="Pfam" id="PF05656">
    <property type="entry name" value="DUF805"/>
    <property type="match status" value="1"/>
</dbReference>
<keyword evidence="1" id="KW-1133">Transmembrane helix</keyword>
<evidence type="ECO:0000256" key="1">
    <source>
        <dbReference type="SAM" id="Phobius"/>
    </source>
</evidence>
<gene>
    <name evidence="2" type="ORF">SAMN05192563_1002437</name>
</gene>
<evidence type="ECO:0000313" key="2">
    <source>
        <dbReference type="EMBL" id="SFT63667.1"/>
    </source>
</evidence>